<dbReference type="AlphaFoldDB" id="A0A316TT86"/>
<feature type="transmembrane region" description="Helical" evidence="9">
    <location>
        <begin position="21"/>
        <end position="46"/>
    </location>
</feature>
<feature type="transmembrane region" description="Helical" evidence="9">
    <location>
        <begin position="410"/>
        <end position="428"/>
    </location>
</feature>
<dbReference type="OrthoDB" id="9806937at2"/>
<keyword evidence="11" id="KW-1185">Reference proteome</keyword>
<name>A0A316TT86_9BACT</name>
<protein>
    <recommendedName>
        <fullName evidence="3">Arginine/agmatine antiporter</fullName>
    </recommendedName>
</protein>
<dbReference type="Pfam" id="PF13520">
    <property type="entry name" value="AA_permease_2"/>
    <property type="match status" value="1"/>
</dbReference>
<keyword evidence="6 9" id="KW-1133">Transmembrane helix</keyword>
<gene>
    <name evidence="10" type="ORF">DDZ15_14520</name>
</gene>
<feature type="transmembrane region" description="Helical" evidence="9">
    <location>
        <begin position="93"/>
        <end position="112"/>
    </location>
</feature>
<evidence type="ECO:0000256" key="4">
    <source>
        <dbReference type="ARBA" id="ARBA00022475"/>
    </source>
</evidence>
<feature type="transmembrane region" description="Helical" evidence="9">
    <location>
        <begin position="132"/>
        <end position="152"/>
    </location>
</feature>
<feature type="transmembrane region" description="Helical" evidence="9">
    <location>
        <begin position="202"/>
        <end position="222"/>
    </location>
</feature>
<dbReference type="InterPro" id="IPR050367">
    <property type="entry name" value="APC_superfamily"/>
</dbReference>
<dbReference type="EMBL" id="QGGB01000010">
    <property type="protein sequence ID" value="PWN05472.1"/>
    <property type="molecule type" value="Genomic_DNA"/>
</dbReference>
<dbReference type="PIRSF" id="PIRSF006060">
    <property type="entry name" value="AA_transporter"/>
    <property type="match status" value="1"/>
</dbReference>
<dbReference type="GO" id="GO:0022857">
    <property type="term" value="F:transmembrane transporter activity"/>
    <property type="evidence" value="ECO:0007669"/>
    <property type="project" value="InterPro"/>
</dbReference>
<keyword evidence="4" id="KW-1003">Cell membrane</keyword>
<evidence type="ECO:0000256" key="6">
    <source>
        <dbReference type="ARBA" id="ARBA00022989"/>
    </source>
</evidence>
<comment type="caution">
    <text evidence="10">The sequence shown here is derived from an EMBL/GenBank/DDBJ whole genome shotgun (WGS) entry which is preliminary data.</text>
</comment>
<evidence type="ECO:0000256" key="3">
    <source>
        <dbReference type="ARBA" id="ARBA00021069"/>
    </source>
</evidence>
<feature type="transmembrane region" description="Helical" evidence="9">
    <location>
        <begin position="273"/>
        <end position="296"/>
    </location>
</feature>
<dbReference type="PANTHER" id="PTHR42770:SF18">
    <property type="entry name" value="ARGININE_AGMATINE ANTIPORTER"/>
    <property type="match status" value="1"/>
</dbReference>
<feature type="transmembrane region" description="Helical" evidence="9">
    <location>
        <begin position="52"/>
        <end position="72"/>
    </location>
</feature>
<evidence type="ECO:0000256" key="5">
    <source>
        <dbReference type="ARBA" id="ARBA00022692"/>
    </source>
</evidence>
<dbReference type="Proteomes" id="UP000245533">
    <property type="component" value="Unassembled WGS sequence"/>
</dbReference>
<evidence type="ECO:0000256" key="9">
    <source>
        <dbReference type="SAM" id="Phobius"/>
    </source>
</evidence>
<feature type="transmembrane region" description="Helical" evidence="9">
    <location>
        <begin position="333"/>
        <end position="355"/>
    </location>
</feature>
<evidence type="ECO:0000256" key="1">
    <source>
        <dbReference type="ARBA" id="ARBA00004651"/>
    </source>
</evidence>
<feature type="transmembrane region" description="Helical" evidence="9">
    <location>
        <begin position="361"/>
        <end position="378"/>
    </location>
</feature>
<comment type="subcellular location">
    <subcellularLocation>
        <location evidence="1">Cell membrane</location>
        <topology evidence="1">Multi-pass membrane protein</topology>
    </subcellularLocation>
</comment>
<proteinExistence type="inferred from homology"/>
<feature type="transmembrane region" description="Helical" evidence="9">
    <location>
        <begin position="385"/>
        <end position="404"/>
    </location>
</feature>
<organism evidence="10 11">
    <name type="scientific">Rhodohalobacter mucosus</name>
    <dbReference type="NCBI Taxonomy" id="2079485"/>
    <lineage>
        <taxon>Bacteria</taxon>
        <taxon>Pseudomonadati</taxon>
        <taxon>Balneolota</taxon>
        <taxon>Balneolia</taxon>
        <taxon>Balneolales</taxon>
        <taxon>Balneolaceae</taxon>
        <taxon>Rhodohalobacter</taxon>
    </lineage>
</organism>
<comment type="function">
    <text evidence="8">Major component of the acid-resistance (AR) system allowing enteric pathogens to survive the acidic environment in the stomach. Exchanges extracellular arginine for its intracellular decarboxylation product agmatine (Agm) thereby expelling intracellular protons. Probably undergoes several conformational states in order to translocate the substrate across the membrane; keeps the substrate accessible to only 1 side of the membrane at a time by opening and closing 3 membrane-internal gates.</text>
</comment>
<evidence type="ECO:0000256" key="8">
    <source>
        <dbReference type="ARBA" id="ARBA00045636"/>
    </source>
</evidence>
<dbReference type="RefSeq" id="WP_109648027.1">
    <property type="nucleotide sequence ID" value="NZ_QGGB01000010.1"/>
</dbReference>
<evidence type="ECO:0000313" key="11">
    <source>
        <dbReference type="Proteomes" id="UP000245533"/>
    </source>
</evidence>
<dbReference type="Gene3D" id="1.20.1740.10">
    <property type="entry name" value="Amino acid/polyamine transporter I"/>
    <property type="match status" value="1"/>
</dbReference>
<accession>A0A316TT86</accession>
<evidence type="ECO:0000256" key="2">
    <source>
        <dbReference type="ARBA" id="ARBA00008220"/>
    </source>
</evidence>
<evidence type="ECO:0000256" key="7">
    <source>
        <dbReference type="ARBA" id="ARBA00023136"/>
    </source>
</evidence>
<dbReference type="InterPro" id="IPR002293">
    <property type="entry name" value="AA/rel_permease1"/>
</dbReference>
<comment type="similarity">
    <text evidence="2">Belongs to the amino acid-polyamine-organocation (APC) superfamily. Basic amino acid/polyamine antiporter (APA) (TC 2.A.3.2) family.</text>
</comment>
<keyword evidence="7 9" id="KW-0472">Membrane</keyword>
<sequence length="442" mass="46860">MKKAPLIKNKSEKLPRNLGLWGLWLLVVNGFVGAGIFGLPSGAYALAGEYSIWIYALCALLMLPVILCFAELGSYFRGTGGPIRYGSEAFGPFIGFQAGWLFYVARLISFAANSVLLVDSIGYFLEPAAEGAGRIISLAVIIGGLTLINMLGSLESIRSLALFTVLKFSVLIFLVFGGLALLGTEMLPSFTTTVPPVSDLGAAALLLIYAFVGFEGAVVPAGETRRPERDMPLALLYGLGATVVLYMLIQLTAESAVSDLASSSSPLLDASAVLFGAAGAVILMIGVVTSVTGNLIGSLFSAPRLTYAMALEGWLPKWFGKVHPGWLTPANSILFYGVFAFIGAALGSFTFLAAMTVLSRLFLYIITCGAVPVLRPVFEGSGFRLKGGLLIPVLGILACIWLMLQVSFHSIWLTALFIVIGTGLYFFARKQNGTGSGQSDQN</sequence>
<dbReference type="PANTHER" id="PTHR42770">
    <property type="entry name" value="AMINO ACID TRANSPORTER-RELATED"/>
    <property type="match status" value="1"/>
</dbReference>
<dbReference type="GO" id="GO:0005886">
    <property type="term" value="C:plasma membrane"/>
    <property type="evidence" value="ECO:0007669"/>
    <property type="project" value="UniProtKB-SubCell"/>
</dbReference>
<evidence type="ECO:0000313" key="10">
    <source>
        <dbReference type="EMBL" id="PWN05472.1"/>
    </source>
</evidence>
<reference evidence="10 11" key="1">
    <citation type="submission" date="2018-05" db="EMBL/GenBank/DDBJ databases">
        <title>Rhodohalobacter halophilus gen. nov., sp. nov., a moderately halophilic member of the family Balneolaceae.</title>
        <authorList>
            <person name="Liu Z.-W."/>
        </authorList>
    </citation>
    <scope>NUCLEOTIDE SEQUENCE [LARGE SCALE GENOMIC DNA]</scope>
    <source>
        <strain evidence="10 11">8A47</strain>
    </source>
</reference>
<feature type="transmembrane region" description="Helical" evidence="9">
    <location>
        <begin position="234"/>
        <end position="253"/>
    </location>
</feature>
<feature type="transmembrane region" description="Helical" evidence="9">
    <location>
        <begin position="159"/>
        <end position="182"/>
    </location>
</feature>
<keyword evidence="5 9" id="KW-0812">Transmembrane</keyword>